<feature type="signal peptide" evidence="5">
    <location>
        <begin position="1"/>
        <end position="30"/>
    </location>
</feature>
<feature type="active site" description="Charge relay system" evidence="4">
    <location>
        <position position="260"/>
    </location>
</feature>
<accession>A0A845GQC1</accession>
<evidence type="ECO:0000313" key="8">
    <source>
        <dbReference type="Proteomes" id="UP000447355"/>
    </source>
</evidence>
<feature type="active site" description="Charge relay system" evidence="4">
    <location>
        <position position="264"/>
    </location>
</feature>
<dbReference type="InterPro" id="IPR023828">
    <property type="entry name" value="Peptidase_S8_Ser-AS"/>
</dbReference>
<dbReference type="GO" id="GO:0004252">
    <property type="term" value="F:serine-type endopeptidase activity"/>
    <property type="evidence" value="ECO:0007669"/>
    <property type="project" value="UniProtKB-UniRule"/>
</dbReference>
<dbReference type="InterPro" id="IPR013783">
    <property type="entry name" value="Ig-like_fold"/>
</dbReference>
<name>A0A845GQC1_9BURK</name>
<dbReference type="PROSITE" id="PS51257">
    <property type="entry name" value="PROKAR_LIPOPROTEIN"/>
    <property type="match status" value="1"/>
</dbReference>
<evidence type="ECO:0000256" key="4">
    <source>
        <dbReference type="PROSITE-ProRule" id="PRU01032"/>
    </source>
</evidence>
<dbReference type="GO" id="GO:0046872">
    <property type="term" value="F:metal ion binding"/>
    <property type="evidence" value="ECO:0007669"/>
    <property type="project" value="UniProtKB-UniRule"/>
</dbReference>
<gene>
    <name evidence="7" type="ORF">GTP90_16485</name>
</gene>
<evidence type="ECO:0000256" key="2">
    <source>
        <dbReference type="ARBA" id="ARBA00022801"/>
    </source>
</evidence>
<dbReference type="InterPro" id="IPR036852">
    <property type="entry name" value="Peptidase_S8/S53_dom_sf"/>
</dbReference>
<feature type="binding site" evidence="4">
    <location>
        <position position="506"/>
    </location>
    <ligand>
        <name>Ca(2+)</name>
        <dbReference type="ChEBI" id="CHEBI:29108"/>
    </ligand>
</feature>
<evidence type="ECO:0000256" key="1">
    <source>
        <dbReference type="ARBA" id="ARBA00022670"/>
    </source>
</evidence>
<feature type="binding site" evidence="4">
    <location>
        <position position="487"/>
    </location>
    <ligand>
        <name>Ca(2+)</name>
        <dbReference type="ChEBI" id="CHEBI:29108"/>
    </ligand>
</feature>
<evidence type="ECO:0000259" key="6">
    <source>
        <dbReference type="PROSITE" id="PS51695"/>
    </source>
</evidence>
<comment type="caution">
    <text evidence="7">The sequence shown here is derived from an EMBL/GenBank/DDBJ whole genome shotgun (WGS) entry which is preliminary data.</text>
</comment>
<dbReference type="EMBL" id="WWCX01000027">
    <property type="protein sequence ID" value="MYM95466.1"/>
    <property type="molecule type" value="Genomic_DNA"/>
</dbReference>
<feature type="binding site" evidence="4">
    <location>
        <position position="488"/>
    </location>
    <ligand>
        <name>Ca(2+)</name>
        <dbReference type="ChEBI" id="CHEBI:29108"/>
    </ligand>
</feature>
<dbReference type="RefSeq" id="WP_161084584.1">
    <property type="nucleotide sequence ID" value="NZ_WWCX01000027.1"/>
</dbReference>
<comment type="cofactor">
    <cofactor evidence="4">
        <name>Ca(2+)</name>
        <dbReference type="ChEBI" id="CHEBI:29108"/>
    </cofactor>
    <text evidence="4">Binds 1 Ca(2+) ion per subunit.</text>
</comment>
<evidence type="ECO:0000313" key="7">
    <source>
        <dbReference type="EMBL" id="MYM95466.1"/>
    </source>
</evidence>
<keyword evidence="2 4" id="KW-0378">Hydrolase</keyword>
<dbReference type="GO" id="GO:0008240">
    <property type="term" value="F:tripeptidyl-peptidase activity"/>
    <property type="evidence" value="ECO:0007669"/>
    <property type="project" value="TreeGrafter"/>
</dbReference>
<reference evidence="7" key="1">
    <citation type="submission" date="2019-12" db="EMBL/GenBank/DDBJ databases">
        <title>Novel species isolated from a subtropical stream in China.</title>
        <authorList>
            <person name="Lu H."/>
        </authorList>
    </citation>
    <scope>NUCLEOTIDE SEQUENCE [LARGE SCALE GENOMIC DNA]</scope>
    <source>
        <strain evidence="7">FT81W</strain>
    </source>
</reference>
<evidence type="ECO:0000256" key="3">
    <source>
        <dbReference type="ARBA" id="ARBA00022825"/>
    </source>
</evidence>
<dbReference type="CDD" id="cd04056">
    <property type="entry name" value="Peptidases_S53"/>
    <property type="match status" value="1"/>
</dbReference>
<feature type="chain" id="PRO_5032867641" evidence="5">
    <location>
        <begin position="31"/>
        <end position="787"/>
    </location>
</feature>
<keyword evidence="4" id="KW-0106">Calcium</keyword>
<dbReference type="PANTHER" id="PTHR14218">
    <property type="entry name" value="PROTEASE S8 TRIPEPTIDYL PEPTIDASE I CLN2"/>
    <property type="match status" value="1"/>
</dbReference>
<dbReference type="Gene3D" id="3.40.50.200">
    <property type="entry name" value="Peptidase S8/S53 domain"/>
    <property type="match status" value="1"/>
</dbReference>
<dbReference type="PANTHER" id="PTHR14218:SF15">
    <property type="entry name" value="TRIPEPTIDYL-PEPTIDASE 1"/>
    <property type="match status" value="1"/>
</dbReference>
<dbReference type="InterPro" id="IPR030400">
    <property type="entry name" value="Sedolisin_dom"/>
</dbReference>
<feature type="binding site" evidence="4">
    <location>
        <position position="504"/>
    </location>
    <ligand>
        <name>Ca(2+)</name>
        <dbReference type="ChEBI" id="CHEBI:29108"/>
    </ligand>
</feature>
<feature type="active site" description="Charge relay system" evidence="4">
    <location>
        <position position="438"/>
    </location>
</feature>
<dbReference type="SUPFAM" id="SSF52743">
    <property type="entry name" value="Subtilisin-like"/>
    <property type="match status" value="1"/>
</dbReference>
<dbReference type="InterPro" id="IPR050819">
    <property type="entry name" value="Tripeptidyl-peptidase_I"/>
</dbReference>
<sequence length="787" mass="77397">MMKNQHLTKFNASALALPALALCTAAMLSACGGGGADNAAEAPVVLHAAPLATGSTTLVLDPGTLPAEDAQRMAQPSFHMAPIELAAPDDHADSATAPVHAQAVPTEFRHLSTRRLTMQALQGRQMEAPRGQSQQAVAAPAATASVVATYTPAQVRAAYGLPTLPAAGSALTAAQAAQLGAGQTIYILDAQHDPNVAAELAAFNTKFSLPACTTKSIAPTAGLPLAAASTGGCELAVVYSTASGAMTSTQPAYDAGWASEIALDVQWAHATAPLARIVLIETADASYNNLLGGAKLAKAMGPGIVSMSFGGAESSGTTSSDSVFAAPGMTYLAATGDSGAGVSWPAVAPHVLAVGGTTLHYSGSGLRSEVAWSGTGGGVSLYTATPSYQTNAVPGMGTPARRTVADVAFNADPSSGQYVAMIAPGSGTVRWGSVGGTSLSTPQWAGLIAVANATRALNGKAALGAPHAALYGGIAAVPGTYASAFADITAGSDGSCAACTAKTGYDQLTGLGTPNVSSLLSTLSGLTIAAAPQVGSASIQGTVGTALTFTVSTVAANPVGYALTGAPSGMSITSAGVVGWAAPVAGTYAVTVTAKDSKTGLSGQGVYTVVIAPLSAPVLTSGTISGKVGVALSFSAAASSANPVTYALSGAPSGMTISTAGLVSWAKPVAGVYTVIVTARDSKTGLSGQAKYTVQLTNGGPVITAAAMTGVAGKPMTGLITVVDNGASSVSITISGVPLGMMFQSSGLSVMPYWSAPVAGSYQLKVVVTDNAGGSAQLTIPVTVASR</sequence>
<dbReference type="Proteomes" id="UP000447355">
    <property type="component" value="Unassembled WGS sequence"/>
</dbReference>
<keyword evidence="5" id="KW-0732">Signal</keyword>
<dbReference type="GO" id="GO:0006508">
    <property type="term" value="P:proteolysis"/>
    <property type="evidence" value="ECO:0007669"/>
    <property type="project" value="UniProtKB-KW"/>
</dbReference>
<proteinExistence type="predicted"/>
<feature type="domain" description="Peptidase S53" evidence="6">
    <location>
        <begin position="149"/>
        <end position="526"/>
    </location>
</feature>
<keyword evidence="1 4" id="KW-0645">Protease</keyword>
<protein>
    <submittedName>
        <fullName evidence="7">Peptidase S53</fullName>
    </submittedName>
</protein>
<evidence type="ECO:0000256" key="5">
    <source>
        <dbReference type="SAM" id="SignalP"/>
    </source>
</evidence>
<dbReference type="Gene3D" id="2.60.40.10">
    <property type="entry name" value="Immunoglobulins"/>
    <property type="match status" value="3"/>
</dbReference>
<dbReference type="PROSITE" id="PS00138">
    <property type="entry name" value="SUBTILASE_SER"/>
    <property type="match status" value="1"/>
</dbReference>
<dbReference type="PROSITE" id="PS51695">
    <property type="entry name" value="SEDOLISIN"/>
    <property type="match status" value="1"/>
</dbReference>
<organism evidence="7 8">
    <name type="scientific">Duganella vulcania</name>
    <dbReference type="NCBI Taxonomy" id="2692166"/>
    <lineage>
        <taxon>Bacteria</taxon>
        <taxon>Pseudomonadati</taxon>
        <taxon>Pseudomonadota</taxon>
        <taxon>Betaproteobacteria</taxon>
        <taxon>Burkholderiales</taxon>
        <taxon>Oxalobacteraceae</taxon>
        <taxon>Telluria group</taxon>
        <taxon>Duganella</taxon>
    </lineage>
</organism>
<dbReference type="AlphaFoldDB" id="A0A845GQC1"/>
<keyword evidence="4" id="KW-0479">Metal-binding</keyword>
<keyword evidence="3 4" id="KW-0720">Serine protease</keyword>